<keyword evidence="1" id="KW-0812">Transmembrane</keyword>
<evidence type="ECO:0000256" key="1">
    <source>
        <dbReference type="SAM" id="Phobius"/>
    </source>
</evidence>
<dbReference type="Pfam" id="PF04956">
    <property type="entry name" value="TrbC"/>
    <property type="match status" value="1"/>
</dbReference>
<evidence type="ECO:0000313" key="2">
    <source>
        <dbReference type="EMBL" id="HDN84913.1"/>
    </source>
</evidence>
<proteinExistence type="predicted"/>
<dbReference type="InterPro" id="IPR007039">
    <property type="entry name" value="TrbC/VirB2"/>
</dbReference>
<keyword evidence="1" id="KW-1133">Transmembrane helix</keyword>
<dbReference type="Proteomes" id="UP000885660">
    <property type="component" value="Unassembled WGS sequence"/>
</dbReference>
<feature type="transmembrane region" description="Helical" evidence="1">
    <location>
        <begin position="64"/>
        <end position="82"/>
    </location>
</feature>
<comment type="caution">
    <text evidence="2">The sequence shown here is derived from an EMBL/GenBank/DDBJ whole genome shotgun (WGS) entry which is preliminary data.</text>
</comment>
<organism evidence="2">
    <name type="scientific">Aerophobetes bacterium</name>
    <dbReference type="NCBI Taxonomy" id="2030807"/>
    <lineage>
        <taxon>Bacteria</taxon>
        <taxon>Candidatus Aerophobota</taxon>
    </lineage>
</organism>
<reference evidence="2" key="1">
    <citation type="journal article" date="2020" name="mSystems">
        <title>Genome- and Community-Level Interaction Insights into Carbon Utilization and Element Cycling Functions of Hydrothermarchaeota in Hydrothermal Sediment.</title>
        <authorList>
            <person name="Zhou Z."/>
            <person name="Liu Y."/>
            <person name="Xu W."/>
            <person name="Pan J."/>
            <person name="Luo Z.H."/>
            <person name="Li M."/>
        </authorList>
    </citation>
    <scope>NUCLEOTIDE SEQUENCE [LARGE SCALE GENOMIC DNA]</scope>
    <source>
        <strain evidence="2">HyVt-219</strain>
    </source>
</reference>
<dbReference type="EMBL" id="DRBC01000246">
    <property type="protein sequence ID" value="HDN84913.1"/>
    <property type="molecule type" value="Genomic_DNA"/>
</dbReference>
<sequence length="110" mass="11921">MLDKIKNNMLKLYAWMYANREKVIRVAAITFVVVGIILLTTHNLYAAGTDDIYTKVKELLQGGFGKGIAGIGFLVGGIMLFLGNMQLGIIIILGALFIAFAPTLIDAIFG</sequence>
<feature type="transmembrane region" description="Helical" evidence="1">
    <location>
        <begin position="89"/>
        <end position="109"/>
    </location>
</feature>
<feature type="transmembrane region" description="Helical" evidence="1">
    <location>
        <begin position="23"/>
        <end position="44"/>
    </location>
</feature>
<keyword evidence="1" id="KW-0472">Membrane</keyword>
<accession>A0A7V0N0F7</accession>
<name>A0A7V0N0F7_UNCAE</name>
<protein>
    <submittedName>
        <fullName evidence="2">Uncharacterized protein</fullName>
    </submittedName>
</protein>
<gene>
    <name evidence="2" type="ORF">ENG47_04065</name>
</gene>
<dbReference type="AlphaFoldDB" id="A0A7V0N0F7"/>